<feature type="compositionally biased region" description="Pro residues" evidence="1">
    <location>
        <begin position="1"/>
        <end position="11"/>
    </location>
</feature>
<feature type="compositionally biased region" description="Polar residues" evidence="1">
    <location>
        <begin position="82"/>
        <end position="93"/>
    </location>
</feature>
<keyword evidence="3" id="KW-1185">Reference proteome</keyword>
<dbReference type="EMBL" id="JANPWB010000009">
    <property type="protein sequence ID" value="KAJ1158522.1"/>
    <property type="molecule type" value="Genomic_DNA"/>
</dbReference>
<organism evidence="2 3">
    <name type="scientific">Pleurodeles waltl</name>
    <name type="common">Iberian ribbed newt</name>
    <dbReference type="NCBI Taxonomy" id="8319"/>
    <lineage>
        <taxon>Eukaryota</taxon>
        <taxon>Metazoa</taxon>
        <taxon>Chordata</taxon>
        <taxon>Craniata</taxon>
        <taxon>Vertebrata</taxon>
        <taxon>Euteleostomi</taxon>
        <taxon>Amphibia</taxon>
        <taxon>Batrachia</taxon>
        <taxon>Caudata</taxon>
        <taxon>Salamandroidea</taxon>
        <taxon>Salamandridae</taxon>
        <taxon>Pleurodelinae</taxon>
        <taxon>Pleurodeles</taxon>
    </lineage>
</organism>
<dbReference type="Proteomes" id="UP001066276">
    <property type="component" value="Chromosome 5"/>
</dbReference>
<evidence type="ECO:0000256" key="1">
    <source>
        <dbReference type="SAM" id="MobiDB-lite"/>
    </source>
</evidence>
<reference evidence="2" key="1">
    <citation type="journal article" date="2022" name="bioRxiv">
        <title>Sequencing and chromosome-scale assembly of the giantPleurodeles waltlgenome.</title>
        <authorList>
            <person name="Brown T."/>
            <person name="Elewa A."/>
            <person name="Iarovenko S."/>
            <person name="Subramanian E."/>
            <person name="Araus A.J."/>
            <person name="Petzold A."/>
            <person name="Susuki M."/>
            <person name="Suzuki K.-i.T."/>
            <person name="Hayashi T."/>
            <person name="Toyoda A."/>
            <person name="Oliveira C."/>
            <person name="Osipova E."/>
            <person name="Leigh N.D."/>
            <person name="Simon A."/>
            <person name="Yun M.H."/>
        </authorList>
    </citation>
    <scope>NUCLEOTIDE SEQUENCE</scope>
    <source>
        <strain evidence="2">20211129_DDA</strain>
        <tissue evidence="2">Liver</tissue>
    </source>
</reference>
<feature type="compositionally biased region" description="Pro residues" evidence="1">
    <location>
        <begin position="26"/>
        <end position="38"/>
    </location>
</feature>
<accession>A0AAV7S383</accession>
<sequence>MGSGGGPPPVPFTEAMTGEGGVLPTRRPPLLPSPPLPGPGYRLRPPGRTRPTSSRDPTPAWPQPLLRTRRGPRGEQAAAAVFSSTPGRFTSVSRPGRMDGGSQASRPAPAGQCTGRAAHLVPSSSAAQLQGSAAGARSRPPRDSLRSFSLPRKSSAQLSAWPRPGRARRDRHLVFPPGIGPISARA</sequence>
<comment type="caution">
    <text evidence="2">The sequence shown here is derived from an EMBL/GenBank/DDBJ whole genome shotgun (WGS) entry which is preliminary data.</text>
</comment>
<protein>
    <submittedName>
        <fullName evidence="2">Uncharacterized protein</fullName>
    </submittedName>
</protein>
<feature type="region of interest" description="Disordered" evidence="1">
    <location>
        <begin position="1"/>
        <end position="186"/>
    </location>
</feature>
<name>A0AAV7S383_PLEWA</name>
<dbReference type="AlphaFoldDB" id="A0AAV7S383"/>
<feature type="compositionally biased region" description="Low complexity" evidence="1">
    <location>
        <begin position="123"/>
        <end position="138"/>
    </location>
</feature>
<evidence type="ECO:0000313" key="3">
    <source>
        <dbReference type="Proteomes" id="UP001066276"/>
    </source>
</evidence>
<proteinExistence type="predicted"/>
<gene>
    <name evidence="2" type="ORF">NDU88_011210</name>
</gene>
<evidence type="ECO:0000313" key="2">
    <source>
        <dbReference type="EMBL" id="KAJ1158522.1"/>
    </source>
</evidence>
<feature type="compositionally biased region" description="Low complexity" evidence="1">
    <location>
        <begin position="39"/>
        <end position="58"/>
    </location>
</feature>